<feature type="compositionally biased region" description="Basic and acidic residues" evidence="5">
    <location>
        <begin position="567"/>
        <end position="588"/>
    </location>
</feature>
<feature type="region of interest" description="Disordered" evidence="5">
    <location>
        <begin position="812"/>
        <end position="854"/>
    </location>
</feature>
<dbReference type="GO" id="GO:0080019">
    <property type="term" value="F:alcohol-forming very long-chain fatty acyl-CoA reductase activity"/>
    <property type="evidence" value="ECO:0007669"/>
    <property type="project" value="InterPro"/>
</dbReference>
<dbReference type="InterPro" id="IPR000719">
    <property type="entry name" value="Prot_kinase_dom"/>
</dbReference>
<keyword evidence="2 4" id="KW-0444">Lipid biosynthesis</keyword>
<comment type="function">
    <text evidence="4">Catalyzes the reduction of fatty acyl-CoA to fatty alcohols.</text>
</comment>
<evidence type="ECO:0000256" key="2">
    <source>
        <dbReference type="ARBA" id="ARBA00022516"/>
    </source>
</evidence>
<dbReference type="SUPFAM" id="SSF56112">
    <property type="entry name" value="Protein kinase-like (PK-like)"/>
    <property type="match status" value="1"/>
</dbReference>
<dbReference type="Gene3D" id="1.10.510.10">
    <property type="entry name" value="Transferase(Phosphotransferase) domain 1"/>
    <property type="match status" value="1"/>
</dbReference>
<dbReference type="EC" id="1.2.1.84" evidence="4"/>
<dbReference type="InterPro" id="IPR011009">
    <property type="entry name" value="Kinase-like_dom_sf"/>
</dbReference>
<feature type="region of interest" description="Disordered" evidence="5">
    <location>
        <begin position="636"/>
        <end position="674"/>
    </location>
</feature>
<comment type="catalytic activity">
    <reaction evidence="4">
        <text>a long-chain fatty acyl-CoA + 2 NADPH + 2 H(+) = a long-chain primary fatty alcohol + 2 NADP(+) + CoA</text>
        <dbReference type="Rhea" id="RHEA:52716"/>
        <dbReference type="ChEBI" id="CHEBI:15378"/>
        <dbReference type="ChEBI" id="CHEBI:57287"/>
        <dbReference type="ChEBI" id="CHEBI:57783"/>
        <dbReference type="ChEBI" id="CHEBI:58349"/>
        <dbReference type="ChEBI" id="CHEBI:77396"/>
        <dbReference type="ChEBI" id="CHEBI:83139"/>
        <dbReference type="EC" id="1.2.1.84"/>
    </reaction>
</comment>
<dbReference type="Pfam" id="PF00069">
    <property type="entry name" value="Pkinase"/>
    <property type="match status" value="1"/>
</dbReference>
<dbReference type="SUPFAM" id="SSF51735">
    <property type="entry name" value="NAD(P)-binding Rossmann-fold domains"/>
    <property type="match status" value="1"/>
</dbReference>
<organism evidence="7 8">
    <name type="scientific">Oedothorax gibbosus</name>
    <dbReference type="NCBI Taxonomy" id="931172"/>
    <lineage>
        <taxon>Eukaryota</taxon>
        <taxon>Metazoa</taxon>
        <taxon>Ecdysozoa</taxon>
        <taxon>Arthropoda</taxon>
        <taxon>Chelicerata</taxon>
        <taxon>Arachnida</taxon>
        <taxon>Araneae</taxon>
        <taxon>Araneomorphae</taxon>
        <taxon>Entelegynae</taxon>
        <taxon>Araneoidea</taxon>
        <taxon>Linyphiidae</taxon>
        <taxon>Erigoninae</taxon>
        <taxon>Oedothorax</taxon>
    </lineage>
</organism>
<keyword evidence="8" id="KW-1185">Reference proteome</keyword>
<evidence type="ECO:0000259" key="6">
    <source>
        <dbReference type="PROSITE" id="PS50011"/>
    </source>
</evidence>
<dbReference type="Proteomes" id="UP000827092">
    <property type="component" value="Unassembled WGS sequence"/>
</dbReference>
<feature type="compositionally biased region" description="Polar residues" evidence="5">
    <location>
        <begin position="819"/>
        <end position="828"/>
    </location>
</feature>
<dbReference type="InterPro" id="IPR026055">
    <property type="entry name" value="FAR"/>
</dbReference>
<dbReference type="Gene3D" id="3.40.50.720">
    <property type="entry name" value="NAD(P)-binding Rossmann-like Domain"/>
    <property type="match status" value="1"/>
</dbReference>
<dbReference type="GO" id="GO:0102965">
    <property type="term" value="F:alcohol-forming long-chain fatty acyl-CoA reductase activity"/>
    <property type="evidence" value="ECO:0007669"/>
    <property type="project" value="UniProtKB-EC"/>
</dbReference>
<name>A0AAV6VKA9_9ARAC</name>
<feature type="region of interest" description="Disordered" evidence="5">
    <location>
        <begin position="565"/>
        <end position="591"/>
    </location>
</feature>
<comment type="similarity">
    <text evidence="1 4">Belongs to the fatty acyl-CoA reductase family.</text>
</comment>
<sequence length="1323" mass="151511">MDKSYSFSSSELRSLLNRKRKHYTVKSFTRNGQWITHLVLQDKNTGGTAIGKLVERSSEEFRQRPVLHHRNLASLIDMITINDDFDIFVSDFHEKSLRKKVHDEAFIGSPSCFALKKSYIEDVLCGLRYLHRNNLCLLNLSDANVYICETPQQHKAVITDFGSLSEKNSGEGRLLVPSIHQPPELRRMADGGHFDLVAAEMWTMGMMVLEVFTSHSLPWALVDYDPDRVLEMIDKVDYRILKSANSGSAISIHDMWEFKDFVRLFIDTDPAKRTLAKEATLAKFLQSFKNNLSLQKTPQKSPLNLSAGHKTGSTNSLPILKKSVDGNDNSKYYHNDIPDKFKTSENPPGKTSSNMSIKKCVYPLKQNNFSDLKSSYTRPSSYADFENNWHFMNQEKETNSKSKSMFNLDLVKENLKANNNIQLSPKIQSKISVSSQTECPGSVPENSGFERELNTDISPNVCQDKSSNKTNNPFSVNMPFDSYNFSPNATKENPNATEIINETPNDLKRNLSMENKIGTNLPNKCFENLNVLCDTNDYEIFADHLRQATFDELNNCRMMIYQNCRDNSNHNTKDNDQTDSKSTADSKKSVFRIPVSKYRPAEQLMHQNPNFRKLYENLKFETEAVSINQATLPKSGNFGFQDLRSTARNTPDPMSSKDSGINKNEEESSLGEVEQRTFNLRKEVEDLKKNFTEMKIRNNNSFDLKIPSPPTIDAMNLAWRKCSDDVQTNLNENRHGYKCPKFQKTRIRQPNEAIIQNIVKDNRENASEDKCQSCGNRLNEELKVSTKSPEFRQGRPLVQSCALPHEYLFPTTTGRDDTTFPSPSTFVQESDKKTPSGTNNSKKIGCDNNHQESVTPSIQNCNEQVNNDEVKRSKDVASTHCPPPKVIIVRGYTGRNPIMVERVEPKQTRYVKKKVDPKKFTVKKDTCQNGSMECMIVPDSDDEKKSKKKNALVHVSTAYSFCNRRDIEENVYEEKVAPQKVIDIAEWMDESLVEPILPGLMQGRPTTYHYSKALAEVLLKEERGAVPLAIVRPSIVTAAYKEPMPGWVDGVNGPSQFIIMTGKGLLRTMLVYEGSVVDWMPVDLVANLLLTATWHLGTHKPDHIEVYNCTSGDLNRVTWHDVERTAHPLILKYPSINTLRYPGGTFKKHHFLNTLSIRLQHALPAYFVDTLAPLIGQRTEFVPLVRRMERAMGYLQYFTTKEWRFKCDNTVRLREMQAPADRKVFSFDVRPVEWSPYLETYVLGVRKFLLHEEEKTIPAARRRINRLWWCEKIAKTGVVLAIMWLLHAKTNISHHLLWTLIGIVFRIMQHMPKSWIKYINNMQ</sequence>
<evidence type="ECO:0000256" key="4">
    <source>
        <dbReference type="RuleBase" id="RU363097"/>
    </source>
</evidence>
<dbReference type="SMART" id="SM00220">
    <property type="entry name" value="S_TKc"/>
    <property type="match status" value="1"/>
</dbReference>
<accession>A0AAV6VKA9</accession>
<dbReference type="CDD" id="cd09071">
    <property type="entry name" value="FAR_C"/>
    <property type="match status" value="1"/>
</dbReference>
<gene>
    <name evidence="7" type="ORF">JTE90_013814</name>
</gene>
<feature type="region of interest" description="Disordered" evidence="5">
    <location>
        <begin position="296"/>
        <end position="321"/>
    </location>
</feature>
<dbReference type="Pfam" id="PF07993">
    <property type="entry name" value="NAD_binding_4"/>
    <property type="match status" value="1"/>
</dbReference>
<reference evidence="7 8" key="1">
    <citation type="journal article" date="2022" name="Nat. Ecol. Evol.">
        <title>A masculinizing supergene underlies an exaggerated male reproductive morph in a spider.</title>
        <authorList>
            <person name="Hendrickx F."/>
            <person name="De Corte Z."/>
            <person name="Sonet G."/>
            <person name="Van Belleghem S.M."/>
            <person name="Kostlbacher S."/>
            <person name="Vangestel C."/>
        </authorList>
    </citation>
    <scope>NUCLEOTIDE SEQUENCE [LARGE SCALE GENOMIC DNA]</scope>
    <source>
        <strain evidence="7">W744_W776</strain>
    </source>
</reference>
<dbReference type="InterPro" id="IPR013120">
    <property type="entry name" value="FAR_NAD-bd"/>
</dbReference>
<dbReference type="PANTHER" id="PTHR11011">
    <property type="entry name" value="MALE STERILITY PROTEIN 2-RELATED"/>
    <property type="match status" value="1"/>
</dbReference>
<evidence type="ECO:0000313" key="8">
    <source>
        <dbReference type="Proteomes" id="UP000827092"/>
    </source>
</evidence>
<dbReference type="Pfam" id="PF03015">
    <property type="entry name" value="Sterile"/>
    <property type="match status" value="1"/>
</dbReference>
<dbReference type="EMBL" id="JAFNEN010000072">
    <property type="protein sequence ID" value="KAG8196329.1"/>
    <property type="molecule type" value="Genomic_DNA"/>
</dbReference>
<dbReference type="GO" id="GO:0005524">
    <property type="term" value="F:ATP binding"/>
    <property type="evidence" value="ECO:0007669"/>
    <property type="project" value="InterPro"/>
</dbReference>
<evidence type="ECO:0000313" key="7">
    <source>
        <dbReference type="EMBL" id="KAG8196329.1"/>
    </source>
</evidence>
<dbReference type="InterPro" id="IPR036291">
    <property type="entry name" value="NAD(P)-bd_dom_sf"/>
</dbReference>
<protein>
    <recommendedName>
        <fullName evidence="4">Fatty acyl-CoA reductase</fullName>
        <ecNumber evidence="4">1.2.1.84</ecNumber>
    </recommendedName>
</protein>
<dbReference type="PANTHER" id="PTHR11011:SF116">
    <property type="entry name" value="FATTY ACYL-COA REDUCTASE CG5065-RELATED"/>
    <property type="match status" value="1"/>
</dbReference>
<keyword evidence="4" id="KW-0521">NADP</keyword>
<dbReference type="GO" id="GO:0004672">
    <property type="term" value="F:protein kinase activity"/>
    <property type="evidence" value="ECO:0007669"/>
    <property type="project" value="InterPro"/>
</dbReference>
<feature type="compositionally biased region" description="Polar residues" evidence="5">
    <location>
        <begin position="344"/>
        <end position="354"/>
    </location>
</feature>
<dbReference type="GO" id="GO:0035336">
    <property type="term" value="P:long-chain fatty-acyl-CoA metabolic process"/>
    <property type="evidence" value="ECO:0007669"/>
    <property type="project" value="TreeGrafter"/>
</dbReference>
<dbReference type="PROSITE" id="PS50011">
    <property type="entry name" value="PROTEIN_KINASE_DOM"/>
    <property type="match status" value="1"/>
</dbReference>
<comment type="caution">
    <text evidence="7">The sequence shown here is derived from an EMBL/GenBank/DDBJ whole genome shotgun (WGS) entry which is preliminary data.</text>
</comment>
<evidence type="ECO:0000256" key="1">
    <source>
        <dbReference type="ARBA" id="ARBA00005928"/>
    </source>
</evidence>
<evidence type="ECO:0000256" key="5">
    <source>
        <dbReference type="SAM" id="MobiDB-lite"/>
    </source>
</evidence>
<evidence type="ECO:0000256" key="3">
    <source>
        <dbReference type="ARBA" id="ARBA00023098"/>
    </source>
</evidence>
<feature type="region of interest" description="Disordered" evidence="5">
    <location>
        <begin position="335"/>
        <end position="354"/>
    </location>
</feature>
<dbReference type="InterPro" id="IPR033640">
    <property type="entry name" value="FAR_C"/>
</dbReference>
<keyword evidence="3 4" id="KW-0443">Lipid metabolism</keyword>
<proteinExistence type="inferred from homology"/>
<feature type="compositionally biased region" description="Polar residues" evidence="5">
    <location>
        <begin position="643"/>
        <end position="662"/>
    </location>
</feature>
<keyword evidence="4" id="KW-0560">Oxidoreductase</keyword>
<feature type="domain" description="Protein kinase" evidence="6">
    <location>
        <begin position="1"/>
        <end position="285"/>
    </location>
</feature>
<dbReference type="GO" id="GO:0005777">
    <property type="term" value="C:peroxisome"/>
    <property type="evidence" value="ECO:0007669"/>
    <property type="project" value="TreeGrafter"/>
</dbReference>